<evidence type="ECO:0000313" key="17">
    <source>
        <dbReference type="Proteomes" id="UP001174677"/>
    </source>
</evidence>
<dbReference type="PANTHER" id="PTHR47982">
    <property type="entry name" value="PROLINE-RICH RECEPTOR-LIKE PROTEIN KINASE PERK4"/>
    <property type="match status" value="1"/>
</dbReference>
<dbReference type="PANTHER" id="PTHR47982:SF35">
    <property type="entry name" value="PROLINE-RICH RECEPTOR-LIKE PROTEIN KINASE PERK1-RELATED"/>
    <property type="match status" value="1"/>
</dbReference>
<keyword evidence="6 15" id="KW-0812">Transmembrane</keyword>
<keyword evidence="8" id="KW-0418">Kinase</keyword>
<evidence type="ECO:0000256" key="15">
    <source>
        <dbReference type="SAM" id="Phobius"/>
    </source>
</evidence>
<proteinExistence type="predicted"/>
<sequence length="345" mass="39986">MEIMIYCAAACIYKPSISRPKMNQIVRALEGYMRLEGIWNEKNDSIFLKNNPTPNVSHRVEPNGSDNEPYRSQKQKSFVSSEANYNGIEPREFTLREHTMATYDSSETTNGTERFQDYQQGRTNFQEDYQLRRFTYQELTTATGGFSEDNRLDEGPLGQVFKGDLNGKMVTVKKFNNSRKQEEEYTKMKAINLIGYCEEGVNRLLVYEFVPQDKSLRYYLFGHGYMAGVERSLLATLIYIWIFQIIAIGGIDHRIGWTTFFLMMIFQRLQSMDVKCFIQISLLVTPLVVCLLNASNRKLTEKTNAYSCRVMHMDMMTGRNLVDDISFDAQTNIWLMISALMLKLI</sequence>
<evidence type="ECO:0000256" key="5">
    <source>
        <dbReference type="ARBA" id="ARBA00022679"/>
    </source>
</evidence>
<comment type="catalytic activity">
    <reaction evidence="13">
        <text>L-seryl-[protein] + ATP = O-phospho-L-seryl-[protein] + ADP + H(+)</text>
        <dbReference type="Rhea" id="RHEA:17989"/>
        <dbReference type="Rhea" id="RHEA-COMP:9863"/>
        <dbReference type="Rhea" id="RHEA-COMP:11604"/>
        <dbReference type="ChEBI" id="CHEBI:15378"/>
        <dbReference type="ChEBI" id="CHEBI:29999"/>
        <dbReference type="ChEBI" id="CHEBI:30616"/>
        <dbReference type="ChEBI" id="CHEBI:83421"/>
        <dbReference type="ChEBI" id="CHEBI:456216"/>
        <dbReference type="EC" id="2.7.11.1"/>
    </reaction>
</comment>
<comment type="caution">
    <text evidence="16">The sequence shown here is derived from an EMBL/GenBank/DDBJ whole genome shotgun (WGS) entry which is preliminary data.</text>
</comment>
<keyword evidence="11 15" id="KW-0472">Membrane</keyword>
<dbReference type="Gene3D" id="3.30.200.20">
    <property type="entry name" value="Phosphorylase Kinase, domain 1"/>
    <property type="match status" value="1"/>
</dbReference>
<keyword evidence="17" id="KW-1185">Reference proteome</keyword>
<dbReference type="InterPro" id="IPR047117">
    <property type="entry name" value="PERK1-13-like"/>
</dbReference>
<accession>A0ABQ9M4F6</accession>
<keyword evidence="4" id="KW-0723">Serine/threonine-protein kinase</keyword>
<feature type="region of interest" description="Disordered" evidence="14">
    <location>
        <begin position="50"/>
        <end position="81"/>
    </location>
</feature>
<feature type="transmembrane region" description="Helical" evidence="15">
    <location>
        <begin position="277"/>
        <end position="294"/>
    </location>
</feature>
<keyword evidence="7" id="KW-0547">Nucleotide-binding</keyword>
<keyword evidence="9" id="KW-0067">ATP-binding</keyword>
<dbReference type="EMBL" id="JARPOI010000008">
    <property type="protein sequence ID" value="KAJ9175091.1"/>
    <property type="molecule type" value="Genomic_DNA"/>
</dbReference>
<evidence type="ECO:0000256" key="3">
    <source>
        <dbReference type="ARBA" id="ARBA00022475"/>
    </source>
</evidence>
<protein>
    <recommendedName>
        <fullName evidence="2">non-specific serine/threonine protein kinase</fullName>
        <ecNumber evidence="2">2.7.11.1</ecNumber>
    </recommendedName>
</protein>
<evidence type="ECO:0000256" key="11">
    <source>
        <dbReference type="ARBA" id="ARBA00023136"/>
    </source>
</evidence>
<keyword evidence="5" id="KW-0808">Transferase</keyword>
<evidence type="ECO:0000256" key="13">
    <source>
        <dbReference type="ARBA" id="ARBA00048679"/>
    </source>
</evidence>
<evidence type="ECO:0000256" key="8">
    <source>
        <dbReference type="ARBA" id="ARBA00022777"/>
    </source>
</evidence>
<feature type="compositionally biased region" description="Polar residues" evidence="14">
    <location>
        <begin position="64"/>
        <end position="81"/>
    </location>
</feature>
<evidence type="ECO:0000256" key="9">
    <source>
        <dbReference type="ARBA" id="ARBA00022840"/>
    </source>
</evidence>
<organism evidence="16 17">
    <name type="scientific">Hevea brasiliensis</name>
    <name type="common">Para rubber tree</name>
    <name type="synonym">Siphonia brasiliensis</name>
    <dbReference type="NCBI Taxonomy" id="3981"/>
    <lineage>
        <taxon>Eukaryota</taxon>
        <taxon>Viridiplantae</taxon>
        <taxon>Streptophyta</taxon>
        <taxon>Embryophyta</taxon>
        <taxon>Tracheophyta</taxon>
        <taxon>Spermatophyta</taxon>
        <taxon>Magnoliopsida</taxon>
        <taxon>eudicotyledons</taxon>
        <taxon>Gunneridae</taxon>
        <taxon>Pentapetalae</taxon>
        <taxon>rosids</taxon>
        <taxon>fabids</taxon>
        <taxon>Malpighiales</taxon>
        <taxon>Euphorbiaceae</taxon>
        <taxon>Crotonoideae</taxon>
        <taxon>Micrandreae</taxon>
        <taxon>Hevea</taxon>
    </lineage>
</organism>
<dbReference type="Proteomes" id="UP001174677">
    <property type="component" value="Chromosome 8"/>
</dbReference>
<keyword evidence="10 15" id="KW-1133">Transmembrane helix</keyword>
<evidence type="ECO:0000256" key="14">
    <source>
        <dbReference type="SAM" id="MobiDB-lite"/>
    </source>
</evidence>
<dbReference type="InterPro" id="IPR011009">
    <property type="entry name" value="Kinase-like_dom_sf"/>
</dbReference>
<evidence type="ECO:0000256" key="7">
    <source>
        <dbReference type="ARBA" id="ARBA00022741"/>
    </source>
</evidence>
<name>A0ABQ9M4F6_HEVBR</name>
<evidence type="ECO:0000256" key="6">
    <source>
        <dbReference type="ARBA" id="ARBA00022692"/>
    </source>
</evidence>
<comment type="subcellular location">
    <subcellularLocation>
        <location evidence="1">Cell membrane</location>
        <topology evidence="1">Single-pass membrane protein</topology>
    </subcellularLocation>
</comment>
<evidence type="ECO:0000256" key="12">
    <source>
        <dbReference type="ARBA" id="ARBA00047899"/>
    </source>
</evidence>
<evidence type="ECO:0000256" key="1">
    <source>
        <dbReference type="ARBA" id="ARBA00004162"/>
    </source>
</evidence>
<comment type="catalytic activity">
    <reaction evidence="12">
        <text>L-threonyl-[protein] + ATP = O-phospho-L-threonyl-[protein] + ADP + H(+)</text>
        <dbReference type="Rhea" id="RHEA:46608"/>
        <dbReference type="Rhea" id="RHEA-COMP:11060"/>
        <dbReference type="Rhea" id="RHEA-COMP:11605"/>
        <dbReference type="ChEBI" id="CHEBI:15378"/>
        <dbReference type="ChEBI" id="CHEBI:30013"/>
        <dbReference type="ChEBI" id="CHEBI:30616"/>
        <dbReference type="ChEBI" id="CHEBI:61977"/>
        <dbReference type="ChEBI" id="CHEBI:456216"/>
        <dbReference type="EC" id="2.7.11.1"/>
    </reaction>
</comment>
<feature type="transmembrane region" description="Helical" evidence="15">
    <location>
        <begin position="233"/>
        <end position="257"/>
    </location>
</feature>
<gene>
    <name evidence="16" type="ORF">P3X46_013673</name>
</gene>
<evidence type="ECO:0000256" key="2">
    <source>
        <dbReference type="ARBA" id="ARBA00012513"/>
    </source>
</evidence>
<dbReference type="EC" id="2.7.11.1" evidence="2"/>
<evidence type="ECO:0000256" key="10">
    <source>
        <dbReference type="ARBA" id="ARBA00022989"/>
    </source>
</evidence>
<evidence type="ECO:0000313" key="16">
    <source>
        <dbReference type="EMBL" id="KAJ9175091.1"/>
    </source>
</evidence>
<dbReference type="SUPFAM" id="SSF56112">
    <property type="entry name" value="Protein kinase-like (PK-like)"/>
    <property type="match status" value="1"/>
</dbReference>
<reference evidence="16 17" key="1">
    <citation type="journal article" date="2023" name="Plant Biotechnol. J.">
        <title>Chromosome-level wild Hevea brasiliensis genome provides new tools for genomic-assisted breeding and valuable loci to elevate rubber yield.</title>
        <authorList>
            <person name="Cheng H."/>
            <person name="Song X."/>
            <person name="Hu Y."/>
            <person name="Wu T."/>
            <person name="Yang Q."/>
            <person name="An Z."/>
            <person name="Feng S."/>
            <person name="Deng Z."/>
            <person name="Wu W."/>
            <person name="Zeng X."/>
            <person name="Tu M."/>
            <person name="Wang X."/>
            <person name="Huang H."/>
        </authorList>
    </citation>
    <scope>NUCLEOTIDE SEQUENCE [LARGE SCALE GENOMIC DNA]</scope>
    <source>
        <strain evidence="16">MT/VB/25A 57/8</strain>
    </source>
</reference>
<keyword evidence="3" id="KW-1003">Cell membrane</keyword>
<evidence type="ECO:0000256" key="4">
    <source>
        <dbReference type="ARBA" id="ARBA00022527"/>
    </source>
</evidence>